<dbReference type="OrthoDB" id="268594at2759"/>
<accession>F2TKV9</accession>
<comment type="function">
    <text evidence="4">Required for the assembly of mitochondrial cytochrome c oxidase.</text>
</comment>
<comment type="subcellular location">
    <subcellularLocation>
        <location evidence="1">Cytoplasm</location>
    </subcellularLocation>
</comment>
<dbReference type="GO" id="GO:0005758">
    <property type="term" value="C:mitochondrial intermembrane space"/>
    <property type="evidence" value="ECO:0007669"/>
    <property type="project" value="TreeGrafter"/>
</dbReference>
<dbReference type="InterPro" id="IPR051383">
    <property type="entry name" value="COX19"/>
</dbReference>
<evidence type="ECO:0000256" key="4">
    <source>
        <dbReference type="ARBA" id="ARBA00037279"/>
    </source>
</evidence>
<evidence type="ECO:0000256" key="3">
    <source>
        <dbReference type="ARBA" id="ARBA00023157"/>
    </source>
</evidence>
<dbReference type="Proteomes" id="UP000007802">
    <property type="component" value="Unassembled WGS sequence"/>
</dbReference>
<gene>
    <name evidence="7" type="ORF">BDDG_06817</name>
</gene>
<evidence type="ECO:0000256" key="5">
    <source>
        <dbReference type="ARBA" id="ARBA00038223"/>
    </source>
</evidence>
<evidence type="ECO:0000256" key="2">
    <source>
        <dbReference type="ARBA" id="ARBA00022490"/>
    </source>
</evidence>
<feature type="region of interest" description="Disordered" evidence="6">
    <location>
        <begin position="1"/>
        <end position="22"/>
    </location>
</feature>
<comment type="similarity">
    <text evidence="5">Belongs to the COX19 family.</text>
</comment>
<sequence>MSFGGPGGRAANIKPTPPERGSFPLDHDGECKYIISSYLKCLRKEGGVNDEHCRKLAKSYLTCRMENNLMAPDNFENLGLVFDEGQKKMARKPLVPRHLRTARLLRAGLRRVRNRDIVLYYAIY</sequence>
<keyword evidence="2" id="KW-0963">Cytoplasm</keyword>
<evidence type="ECO:0000256" key="1">
    <source>
        <dbReference type="ARBA" id="ARBA00004496"/>
    </source>
</evidence>
<reference evidence="7" key="1">
    <citation type="submission" date="2010-03" db="EMBL/GenBank/DDBJ databases">
        <title>Annotation of Blastomyces dermatitidis strain ATCC 18188.</title>
        <authorList>
            <consortium name="The Broad Institute Genome Sequencing Platform"/>
            <consortium name="Broad Institute Genome Sequencing Center for Infectious Disease."/>
            <person name="Cuomo C."/>
            <person name="Klein B."/>
            <person name="Sullivan T."/>
            <person name="Heitman J."/>
            <person name="Young S."/>
            <person name="Zeng Q."/>
            <person name="Gargeya S."/>
            <person name="Alvarado L."/>
            <person name="Berlin A.M."/>
            <person name="Chapman S.B."/>
            <person name="Chen Z."/>
            <person name="Freedman E."/>
            <person name="Gellesch M."/>
            <person name="Goldberg J."/>
            <person name="Griggs A."/>
            <person name="Gujja S."/>
            <person name="Heilman E."/>
            <person name="Heiman D."/>
            <person name="Howarth C."/>
            <person name="Mehta T."/>
            <person name="Neiman D."/>
            <person name="Pearson M."/>
            <person name="Roberts A."/>
            <person name="Saif S."/>
            <person name="Shea T."/>
            <person name="Shenoy N."/>
            <person name="Sisk P."/>
            <person name="Stolte C."/>
            <person name="Sykes S."/>
            <person name="White J."/>
            <person name="Yandava C."/>
            <person name="Haas B."/>
            <person name="Nusbaum C."/>
            <person name="Birren B."/>
        </authorList>
    </citation>
    <scope>NUCLEOTIDE SEQUENCE</scope>
    <source>
        <strain evidence="7">ATCC 18188</strain>
    </source>
</reference>
<dbReference type="EMBL" id="GG749458">
    <property type="protein sequence ID" value="EGE83872.1"/>
    <property type="molecule type" value="Genomic_DNA"/>
</dbReference>
<dbReference type="PANTHER" id="PTHR21107:SF2">
    <property type="entry name" value="CYTOCHROME C OXIDASE ASSEMBLY PROTEIN COX19"/>
    <property type="match status" value="1"/>
</dbReference>
<dbReference type="PROSITE" id="PS51808">
    <property type="entry name" value="CHCH"/>
    <property type="match status" value="1"/>
</dbReference>
<evidence type="ECO:0000256" key="6">
    <source>
        <dbReference type="SAM" id="MobiDB-lite"/>
    </source>
</evidence>
<protein>
    <submittedName>
        <fullName evidence="7">Cox19p</fullName>
    </submittedName>
</protein>
<keyword evidence="3" id="KW-1015">Disulfide bond</keyword>
<evidence type="ECO:0000313" key="7">
    <source>
        <dbReference type="EMBL" id="EGE83872.1"/>
    </source>
</evidence>
<dbReference type="PANTHER" id="PTHR21107">
    <property type="entry name" value="CYTOCHROME C OXIDASE ASSEMBLY PROTEIN COX19"/>
    <property type="match status" value="1"/>
</dbReference>
<dbReference type="HOGENOM" id="CLU_141947_2_1_1"/>
<proteinExistence type="inferred from homology"/>
<name>F2TKV9_AJEDA</name>
<dbReference type="AlphaFoldDB" id="F2TKV9"/>
<organism evidence="7">
    <name type="scientific">Ajellomyces dermatitidis (strain ATCC 18188 / CBS 674.68)</name>
    <name type="common">Blastomyces dermatitidis</name>
    <dbReference type="NCBI Taxonomy" id="653446"/>
    <lineage>
        <taxon>Eukaryota</taxon>
        <taxon>Fungi</taxon>
        <taxon>Dikarya</taxon>
        <taxon>Ascomycota</taxon>
        <taxon>Pezizomycotina</taxon>
        <taxon>Eurotiomycetes</taxon>
        <taxon>Eurotiomycetidae</taxon>
        <taxon>Onygenales</taxon>
        <taxon>Ajellomycetaceae</taxon>
        <taxon>Blastomyces</taxon>
    </lineage>
</organism>
<dbReference type="GO" id="GO:0033617">
    <property type="term" value="P:mitochondrial respiratory chain complex IV assembly"/>
    <property type="evidence" value="ECO:0007669"/>
    <property type="project" value="TreeGrafter"/>
</dbReference>